<reference evidence="4" key="1">
    <citation type="journal article" date="2019" name="Int. J. Syst. Evol. Microbiol.">
        <title>The Global Catalogue of Microorganisms (GCM) 10K type strain sequencing project: providing services to taxonomists for standard genome sequencing and annotation.</title>
        <authorList>
            <consortium name="The Broad Institute Genomics Platform"/>
            <consortium name="The Broad Institute Genome Sequencing Center for Infectious Disease"/>
            <person name="Wu L."/>
            <person name="Ma J."/>
        </authorList>
    </citation>
    <scope>NUCLEOTIDE SEQUENCE [LARGE SCALE GENOMIC DNA]</scope>
    <source>
        <strain evidence="4">JCM 14283</strain>
    </source>
</reference>
<evidence type="ECO:0000256" key="1">
    <source>
        <dbReference type="SAM" id="Phobius"/>
    </source>
</evidence>
<evidence type="ECO:0000259" key="2">
    <source>
        <dbReference type="Pfam" id="PF00535"/>
    </source>
</evidence>
<feature type="transmembrane region" description="Helical" evidence="1">
    <location>
        <begin position="466"/>
        <end position="487"/>
    </location>
</feature>
<organism evidence="3 4">
    <name type="scientific">Terrabacter terrae</name>
    <dbReference type="NCBI Taxonomy" id="318434"/>
    <lineage>
        <taxon>Bacteria</taxon>
        <taxon>Bacillati</taxon>
        <taxon>Actinomycetota</taxon>
        <taxon>Actinomycetes</taxon>
        <taxon>Micrococcales</taxon>
        <taxon>Intrasporangiaceae</taxon>
        <taxon>Terrabacter</taxon>
    </lineage>
</organism>
<sequence length="909" mass="98760">MSEVATEAPRVEAAVRVSVVLCCYTMERWRHIVAATESLHAQSLPPTEILLVVDHCPPLRERAIRELPGVRVLHNDGPPGLSSARNVGVEASSGDVVAFLDDDAVAESEWLGRLASEYADPCVLGVGGQVSPLWDSQRPAWFPPEFDWVVGCSHAGMPSGTAPVRNLIGANMSFRRDVLAAVGGFRADLGRVGSHPAGCEETELCIRAAAQFPGGVLCYQPQATVHHHVPEARATWRYFRARCYAEGLSKATVSRVTGAQRALSSERAYVSRVLPRGLAKAAASINPARGVALVTGLSATATGYAVGSFARRHQDAAGARGRFLRTAATTTPLVLAMVLWLLSLRSVDLAAMTDLGLVSVLPPAYWAALTLLVATIPVLIHRDRTPTVLLVAYLAALILMFHGTPAALYDSLRYGWAWKHEGVVDYIVRNHSVDPQTGGPFNAYQAWPGFFALNAVLVKAAGLSSALSYAAWGPPLFELAALFPLRLLFSTLSSDRRQVWLAVLIFYLGNWVGQDYFSPQAFAYLLYLVILWACLRWLPVSHPDARLGRWRRWLGPDLGTAEATSPVQRRAVLALVGLLMLAVVSSHQLTPFMLLSALCLLVLGRHIGPAWLPVMLAVLAAAWMVTMGRTFLAQNLYWIVESFGRPGANAQAGLVDLSRTSIDQRLVSYADRGLTAGLVVLAGVGWLRLRRASAPRRGAALLAASTVPLLAANNYGGEMIFRVYLFALPFLALLTAGILYPSASRGWLGAVVPATLALVLAAPFCLAYYGKERANYFSPQEVAASEWLYSHAPAGSLLIGADAQQPWGFTHYEDYYYRFLEELPTPQRAALTTSPMVEINRAMQNHPGPTYVIFNRSQTIYAGYTGVLPAAAITALTTALHRDPSFRVVYHNPDAIIFEQPHTHPEPSR</sequence>
<dbReference type="PANTHER" id="PTHR43685:SF2">
    <property type="entry name" value="GLYCOSYLTRANSFERASE 2-LIKE DOMAIN-CONTAINING PROTEIN"/>
    <property type="match status" value="1"/>
</dbReference>
<accession>A0ABP5FAF5</accession>
<dbReference type="EMBL" id="BAAANB010000001">
    <property type="protein sequence ID" value="GAA2018781.1"/>
    <property type="molecule type" value="Genomic_DNA"/>
</dbReference>
<dbReference type="InterPro" id="IPR001173">
    <property type="entry name" value="Glyco_trans_2-like"/>
</dbReference>
<feature type="transmembrane region" description="Helical" evidence="1">
    <location>
        <begin position="522"/>
        <end position="539"/>
    </location>
</feature>
<keyword evidence="4" id="KW-1185">Reference proteome</keyword>
<keyword evidence="1" id="KW-1133">Transmembrane helix</keyword>
<feature type="transmembrane region" description="Helical" evidence="1">
    <location>
        <begin position="387"/>
        <end position="409"/>
    </location>
</feature>
<dbReference type="InterPro" id="IPR029044">
    <property type="entry name" value="Nucleotide-diphossugar_trans"/>
</dbReference>
<feature type="transmembrane region" description="Helical" evidence="1">
    <location>
        <begin position="363"/>
        <end position="380"/>
    </location>
</feature>
<dbReference type="Proteomes" id="UP001501285">
    <property type="component" value="Unassembled WGS sequence"/>
</dbReference>
<evidence type="ECO:0000313" key="3">
    <source>
        <dbReference type="EMBL" id="GAA2018781.1"/>
    </source>
</evidence>
<feature type="transmembrane region" description="Helical" evidence="1">
    <location>
        <begin position="499"/>
        <end position="516"/>
    </location>
</feature>
<gene>
    <name evidence="3" type="ORF">GCM10009740_03380</name>
</gene>
<dbReference type="RefSeq" id="WP_343986540.1">
    <property type="nucleotide sequence ID" value="NZ_BAAANB010000001.1"/>
</dbReference>
<dbReference type="Pfam" id="PF00535">
    <property type="entry name" value="Glycos_transf_2"/>
    <property type="match status" value="1"/>
</dbReference>
<feature type="transmembrane region" description="Helical" evidence="1">
    <location>
        <begin position="322"/>
        <end position="343"/>
    </location>
</feature>
<comment type="caution">
    <text evidence="3">The sequence shown here is derived from an EMBL/GenBank/DDBJ whole genome shotgun (WGS) entry which is preliminary data.</text>
</comment>
<name>A0ABP5FAF5_9MICO</name>
<feature type="transmembrane region" description="Helical" evidence="1">
    <location>
        <begin position="723"/>
        <end position="741"/>
    </location>
</feature>
<keyword evidence="1" id="KW-0472">Membrane</keyword>
<feature type="domain" description="Glycosyltransferase 2-like" evidence="2">
    <location>
        <begin position="18"/>
        <end position="181"/>
    </location>
</feature>
<proteinExistence type="predicted"/>
<evidence type="ECO:0000313" key="4">
    <source>
        <dbReference type="Proteomes" id="UP001501285"/>
    </source>
</evidence>
<feature type="transmembrane region" description="Helical" evidence="1">
    <location>
        <begin position="610"/>
        <end position="632"/>
    </location>
</feature>
<feature type="transmembrane region" description="Helical" evidence="1">
    <location>
        <begin position="747"/>
        <end position="769"/>
    </location>
</feature>
<feature type="transmembrane region" description="Helical" evidence="1">
    <location>
        <begin position="571"/>
        <end position="604"/>
    </location>
</feature>
<dbReference type="SUPFAM" id="SSF53448">
    <property type="entry name" value="Nucleotide-diphospho-sugar transferases"/>
    <property type="match status" value="1"/>
</dbReference>
<dbReference type="InterPro" id="IPR050834">
    <property type="entry name" value="Glycosyltransf_2"/>
</dbReference>
<dbReference type="Gene3D" id="3.90.550.10">
    <property type="entry name" value="Spore Coat Polysaccharide Biosynthesis Protein SpsA, Chain A"/>
    <property type="match status" value="1"/>
</dbReference>
<keyword evidence="1" id="KW-0812">Transmembrane</keyword>
<feature type="transmembrane region" description="Helical" evidence="1">
    <location>
        <begin position="290"/>
        <end position="310"/>
    </location>
</feature>
<dbReference type="PANTHER" id="PTHR43685">
    <property type="entry name" value="GLYCOSYLTRANSFERASE"/>
    <property type="match status" value="1"/>
</dbReference>
<protein>
    <recommendedName>
        <fullName evidence="2">Glycosyltransferase 2-like domain-containing protein</fullName>
    </recommendedName>
</protein>